<proteinExistence type="predicted"/>
<dbReference type="InParanoid" id="A0A5N4B0B9"/>
<sequence length="65" mass="7353">MDATEAKQKNHGGVLTSVMAVQQRTADAVQVSKQTVVRTCAMREIGSDLKRNTYRRSKPRRTDLY</sequence>
<reference evidence="1 2" key="1">
    <citation type="journal article" date="2018" name="Elife">
        <title>Firefly genomes illuminate parallel origins of bioluminescence in beetles.</title>
        <authorList>
            <person name="Fallon T.R."/>
            <person name="Lower S.E."/>
            <person name="Chang C.H."/>
            <person name="Bessho-Uehara M."/>
            <person name="Martin G.J."/>
            <person name="Bewick A.J."/>
            <person name="Behringer M."/>
            <person name="Debat H.J."/>
            <person name="Wong I."/>
            <person name="Day J.C."/>
            <person name="Suvorov A."/>
            <person name="Silva C.J."/>
            <person name="Stanger-Hall K.F."/>
            <person name="Hall D.W."/>
            <person name="Schmitz R.J."/>
            <person name="Nelson D.R."/>
            <person name="Lewis S.M."/>
            <person name="Shigenobu S."/>
            <person name="Bybee S.M."/>
            <person name="Larracuente A.M."/>
            <person name="Oba Y."/>
            <person name="Weng J.K."/>
        </authorList>
    </citation>
    <scope>NUCLEOTIDE SEQUENCE [LARGE SCALE GENOMIC DNA]</scope>
    <source>
        <strain evidence="1">1611_PpyrPB1</strain>
        <tissue evidence="1">Whole body</tissue>
    </source>
</reference>
<protein>
    <submittedName>
        <fullName evidence="1">Uncharacterized protein</fullName>
    </submittedName>
</protein>
<dbReference type="EMBL" id="VVIM01000002">
    <property type="protein sequence ID" value="KAB0802993.1"/>
    <property type="molecule type" value="Genomic_DNA"/>
</dbReference>
<accession>A0A5N4B0B9</accession>
<name>A0A5N4B0B9_PHOPY</name>
<evidence type="ECO:0000313" key="1">
    <source>
        <dbReference type="EMBL" id="KAB0802993.1"/>
    </source>
</evidence>
<dbReference type="Proteomes" id="UP000327044">
    <property type="component" value="Unassembled WGS sequence"/>
</dbReference>
<organism evidence="1 2">
    <name type="scientific">Photinus pyralis</name>
    <name type="common">Common eastern firefly</name>
    <name type="synonym">Lampyris pyralis</name>
    <dbReference type="NCBI Taxonomy" id="7054"/>
    <lineage>
        <taxon>Eukaryota</taxon>
        <taxon>Metazoa</taxon>
        <taxon>Ecdysozoa</taxon>
        <taxon>Arthropoda</taxon>
        <taxon>Hexapoda</taxon>
        <taxon>Insecta</taxon>
        <taxon>Pterygota</taxon>
        <taxon>Neoptera</taxon>
        <taxon>Endopterygota</taxon>
        <taxon>Coleoptera</taxon>
        <taxon>Polyphaga</taxon>
        <taxon>Elateriformia</taxon>
        <taxon>Elateroidea</taxon>
        <taxon>Lampyridae</taxon>
        <taxon>Lampyrinae</taxon>
        <taxon>Photinus</taxon>
    </lineage>
</organism>
<dbReference type="AlphaFoldDB" id="A0A5N4B0B9"/>
<comment type="caution">
    <text evidence="1">The sequence shown here is derived from an EMBL/GenBank/DDBJ whole genome shotgun (WGS) entry which is preliminary data.</text>
</comment>
<gene>
    <name evidence="1" type="ORF">PPYR_05179</name>
</gene>
<evidence type="ECO:0000313" key="2">
    <source>
        <dbReference type="Proteomes" id="UP000327044"/>
    </source>
</evidence>
<keyword evidence="2" id="KW-1185">Reference proteome</keyword>